<dbReference type="Pfam" id="PF02353">
    <property type="entry name" value="CMAS"/>
    <property type="match status" value="1"/>
</dbReference>
<dbReference type="EC" id="2.1.1.79" evidence="6"/>
<keyword evidence="2 6" id="KW-0489">Methyltransferase</keyword>
<dbReference type="PANTHER" id="PTHR43667:SF1">
    <property type="entry name" value="CYCLOPROPANE-FATTY-ACYL-PHOSPHOLIPID SYNTHASE"/>
    <property type="match status" value="1"/>
</dbReference>
<dbReference type="Proteomes" id="UP000559182">
    <property type="component" value="Unassembled WGS sequence"/>
</dbReference>
<evidence type="ECO:0000256" key="2">
    <source>
        <dbReference type="ARBA" id="ARBA00022603"/>
    </source>
</evidence>
<keyword evidence="7" id="KW-1185">Reference proteome</keyword>
<dbReference type="GO" id="GO:0008825">
    <property type="term" value="F:cyclopropane-fatty-acyl-phospholipid synthase activity"/>
    <property type="evidence" value="ECO:0007669"/>
    <property type="project" value="UniProtKB-EC"/>
</dbReference>
<dbReference type="SUPFAM" id="SSF53335">
    <property type="entry name" value="S-adenosyl-L-methionine-dependent methyltransferases"/>
    <property type="match status" value="1"/>
</dbReference>
<comment type="similarity">
    <text evidence="1">Belongs to the CFA/CMAS family.</text>
</comment>
<evidence type="ECO:0000256" key="1">
    <source>
        <dbReference type="ARBA" id="ARBA00010815"/>
    </source>
</evidence>
<dbReference type="InterPro" id="IPR050723">
    <property type="entry name" value="CFA/CMAS"/>
</dbReference>
<keyword evidence="3 6" id="KW-0808">Transferase</keyword>
<proteinExistence type="inferred from homology"/>
<dbReference type="PANTHER" id="PTHR43667">
    <property type="entry name" value="CYCLOPROPANE-FATTY-ACYL-PHOSPHOLIPID SYNTHASE"/>
    <property type="match status" value="1"/>
</dbReference>
<keyword evidence="4" id="KW-0949">S-adenosyl-L-methionine</keyword>
<dbReference type="GO" id="GO:0008610">
    <property type="term" value="P:lipid biosynthetic process"/>
    <property type="evidence" value="ECO:0007669"/>
    <property type="project" value="InterPro"/>
</dbReference>
<evidence type="ECO:0000313" key="6">
    <source>
        <dbReference type="EMBL" id="MBB2891571.1"/>
    </source>
</evidence>
<dbReference type="Gene3D" id="3.40.50.150">
    <property type="entry name" value="Vaccinia Virus protein VP39"/>
    <property type="match status" value="1"/>
</dbReference>
<sequence>MASALESALEPLIRGALPVRLTAWDGSTAGPVDAPCVTLAGPDALRRILWHPGELGAAQSYVTGELKVDGSLIDALRRVREIADERELTGRRPSPRQVATALRAVLTLSGGPRRPPAPDTQIRVRGRLHSRTRDRDVIRHHYDLPADFFRLILDENMAYSCARVTGAALDGTETDSYRLEDAQADKLDLVCRSVGLDARPGMRLLDVGCGWGSLGLFAAEHYAAQVTGVTISPAQKAFIDRRVAALGLSDRVTVRLQDYRDVDDGPYDAIASLEMGEHAGDRGYPDFVHTLHRNAVVGARVLVQQMSRRGRHPGGGPFIEAFITPDMTMRPLGRTLELIERGGLEVLQTRSLRADYAWTIRAWRGRFEAHRQQIRALVGDEVVRVWELYLAGGELAFEQGRMGVDQIVAARTR</sequence>
<evidence type="ECO:0000256" key="3">
    <source>
        <dbReference type="ARBA" id="ARBA00022679"/>
    </source>
</evidence>
<dbReference type="RefSeq" id="WP_343065779.1">
    <property type="nucleotide sequence ID" value="NZ_JACHVQ010000001.1"/>
</dbReference>
<evidence type="ECO:0000256" key="4">
    <source>
        <dbReference type="ARBA" id="ARBA00022691"/>
    </source>
</evidence>
<comment type="caution">
    <text evidence="6">The sequence shown here is derived from an EMBL/GenBank/DDBJ whole genome shotgun (WGS) entry which is preliminary data.</text>
</comment>
<accession>A0A839NA18</accession>
<dbReference type="EMBL" id="JACHVQ010000001">
    <property type="protein sequence ID" value="MBB2891571.1"/>
    <property type="molecule type" value="Genomic_DNA"/>
</dbReference>
<dbReference type="AlphaFoldDB" id="A0A839NA18"/>
<keyword evidence="5" id="KW-0443">Lipid metabolism</keyword>
<evidence type="ECO:0000256" key="5">
    <source>
        <dbReference type="ARBA" id="ARBA00023098"/>
    </source>
</evidence>
<gene>
    <name evidence="6" type="ORF">FHU39_001555</name>
</gene>
<reference evidence="6 7" key="1">
    <citation type="submission" date="2020-08" db="EMBL/GenBank/DDBJ databases">
        <title>Sequencing the genomes of 1000 actinobacteria strains.</title>
        <authorList>
            <person name="Klenk H.-P."/>
        </authorList>
    </citation>
    <scope>NUCLEOTIDE SEQUENCE [LARGE SCALE GENOMIC DNA]</scope>
    <source>
        <strain evidence="6 7">DSM 105369</strain>
    </source>
</reference>
<organism evidence="6 7">
    <name type="scientific">Flexivirga oryzae</name>
    <dbReference type="NCBI Taxonomy" id="1794944"/>
    <lineage>
        <taxon>Bacteria</taxon>
        <taxon>Bacillati</taxon>
        <taxon>Actinomycetota</taxon>
        <taxon>Actinomycetes</taxon>
        <taxon>Micrococcales</taxon>
        <taxon>Dermacoccaceae</taxon>
        <taxon>Flexivirga</taxon>
    </lineage>
</organism>
<dbReference type="PIRSF" id="PIRSF003085">
    <property type="entry name" value="CMAS"/>
    <property type="match status" value="1"/>
</dbReference>
<evidence type="ECO:0000313" key="7">
    <source>
        <dbReference type="Proteomes" id="UP000559182"/>
    </source>
</evidence>
<dbReference type="GO" id="GO:0032259">
    <property type="term" value="P:methylation"/>
    <property type="evidence" value="ECO:0007669"/>
    <property type="project" value="UniProtKB-KW"/>
</dbReference>
<name>A0A839NA18_9MICO</name>
<dbReference type="CDD" id="cd02440">
    <property type="entry name" value="AdoMet_MTases"/>
    <property type="match status" value="1"/>
</dbReference>
<protein>
    <submittedName>
        <fullName evidence="6">Cyclopropane-fatty-acyl-phospholipid synthase</fullName>
        <ecNumber evidence="6">2.1.1.79</ecNumber>
    </submittedName>
</protein>
<dbReference type="InterPro" id="IPR003333">
    <property type="entry name" value="CMAS"/>
</dbReference>
<dbReference type="InterPro" id="IPR029063">
    <property type="entry name" value="SAM-dependent_MTases_sf"/>
</dbReference>